<evidence type="ECO:0000313" key="3">
    <source>
        <dbReference type="Proteomes" id="UP001302745"/>
    </source>
</evidence>
<proteinExistence type="predicted"/>
<reference evidence="2" key="1">
    <citation type="journal article" date="2023" name="Mol. Phylogenet. Evol.">
        <title>Genome-scale phylogeny and comparative genomics of the fungal order Sordariales.</title>
        <authorList>
            <person name="Hensen N."/>
            <person name="Bonometti L."/>
            <person name="Westerberg I."/>
            <person name="Brannstrom I.O."/>
            <person name="Guillou S."/>
            <person name="Cros-Aarteil S."/>
            <person name="Calhoun S."/>
            <person name="Haridas S."/>
            <person name="Kuo A."/>
            <person name="Mondo S."/>
            <person name="Pangilinan J."/>
            <person name="Riley R."/>
            <person name="LaButti K."/>
            <person name="Andreopoulos B."/>
            <person name="Lipzen A."/>
            <person name="Chen C."/>
            <person name="Yan M."/>
            <person name="Daum C."/>
            <person name="Ng V."/>
            <person name="Clum A."/>
            <person name="Steindorff A."/>
            <person name="Ohm R.A."/>
            <person name="Martin F."/>
            <person name="Silar P."/>
            <person name="Natvig D.O."/>
            <person name="Lalanne C."/>
            <person name="Gautier V."/>
            <person name="Ament-Velasquez S.L."/>
            <person name="Kruys A."/>
            <person name="Hutchinson M.I."/>
            <person name="Powell A.J."/>
            <person name="Barry K."/>
            <person name="Miller A.N."/>
            <person name="Grigoriev I.V."/>
            <person name="Debuchy R."/>
            <person name="Gladieux P."/>
            <person name="Hiltunen Thoren M."/>
            <person name="Johannesson H."/>
        </authorList>
    </citation>
    <scope>NUCLEOTIDE SEQUENCE</scope>
    <source>
        <strain evidence="2">CBS 538.74</strain>
    </source>
</reference>
<dbReference type="AlphaFoldDB" id="A0AAN6ZU13"/>
<organism evidence="2 3">
    <name type="scientific">Chaetomidium leptoderma</name>
    <dbReference type="NCBI Taxonomy" id="669021"/>
    <lineage>
        <taxon>Eukaryota</taxon>
        <taxon>Fungi</taxon>
        <taxon>Dikarya</taxon>
        <taxon>Ascomycota</taxon>
        <taxon>Pezizomycotina</taxon>
        <taxon>Sordariomycetes</taxon>
        <taxon>Sordariomycetidae</taxon>
        <taxon>Sordariales</taxon>
        <taxon>Chaetomiaceae</taxon>
        <taxon>Chaetomidium</taxon>
    </lineage>
</organism>
<feature type="compositionally biased region" description="Low complexity" evidence="1">
    <location>
        <begin position="220"/>
        <end position="240"/>
    </location>
</feature>
<gene>
    <name evidence="2" type="ORF">C8A00DRAFT_35465</name>
</gene>
<comment type="caution">
    <text evidence="2">The sequence shown here is derived from an EMBL/GenBank/DDBJ whole genome shotgun (WGS) entry which is preliminary data.</text>
</comment>
<sequence>MTTNATAGEVVLTTSKQWKSWQKRFINEAMRMEVWEFIDPTSERLGQYTKAPNRLRYENYEKLLVRPPATSGLATNLRSGSTELATPATTQAFLSAELSRAPFEEVDYNNPPKSFMEMTTRSRECWSIDSEEYKDQRGLWETEKENLGELGLWIRQTTAIHVYDAYCDNDKKVHEWYAALKETVGIMADIEARELVKESYNRAKLPLQRRPSSYRGCWVSNSNPANNNNNLRSRPRPFSNTRSRYHRRSRPPAAGTLSRPMTALQPKFM</sequence>
<evidence type="ECO:0000256" key="1">
    <source>
        <dbReference type="SAM" id="MobiDB-lite"/>
    </source>
</evidence>
<accession>A0AAN6ZU13</accession>
<dbReference type="Proteomes" id="UP001302745">
    <property type="component" value="Unassembled WGS sequence"/>
</dbReference>
<dbReference type="EMBL" id="MU856996">
    <property type="protein sequence ID" value="KAK4151895.1"/>
    <property type="molecule type" value="Genomic_DNA"/>
</dbReference>
<name>A0AAN6ZU13_9PEZI</name>
<reference evidence="2" key="2">
    <citation type="submission" date="2023-05" db="EMBL/GenBank/DDBJ databases">
        <authorList>
            <consortium name="Lawrence Berkeley National Laboratory"/>
            <person name="Steindorff A."/>
            <person name="Hensen N."/>
            <person name="Bonometti L."/>
            <person name="Westerberg I."/>
            <person name="Brannstrom I.O."/>
            <person name="Guillou S."/>
            <person name="Cros-Aarteil S."/>
            <person name="Calhoun S."/>
            <person name="Haridas S."/>
            <person name="Kuo A."/>
            <person name="Mondo S."/>
            <person name="Pangilinan J."/>
            <person name="Riley R."/>
            <person name="Labutti K."/>
            <person name="Andreopoulos B."/>
            <person name="Lipzen A."/>
            <person name="Chen C."/>
            <person name="Yanf M."/>
            <person name="Daum C."/>
            <person name="Ng V."/>
            <person name="Clum A."/>
            <person name="Ohm R."/>
            <person name="Martin F."/>
            <person name="Silar P."/>
            <person name="Natvig D."/>
            <person name="Lalanne C."/>
            <person name="Gautier V."/>
            <person name="Ament-Velasquez S.L."/>
            <person name="Kruys A."/>
            <person name="Hutchinson M.I."/>
            <person name="Powell A.J."/>
            <person name="Barry K."/>
            <person name="Miller A.N."/>
            <person name="Grigoriev I.V."/>
            <person name="Debuchy R."/>
            <person name="Gladieux P."/>
            <person name="Thoren M.H."/>
            <person name="Johannesson H."/>
        </authorList>
    </citation>
    <scope>NUCLEOTIDE SEQUENCE</scope>
    <source>
        <strain evidence="2">CBS 538.74</strain>
    </source>
</reference>
<keyword evidence="3" id="KW-1185">Reference proteome</keyword>
<evidence type="ECO:0000313" key="2">
    <source>
        <dbReference type="EMBL" id="KAK4151895.1"/>
    </source>
</evidence>
<feature type="region of interest" description="Disordered" evidence="1">
    <location>
        <begin position="216"/>
        <end position="269"/>
    </location>
</feature>
<protein>
    <submittedName>
        <fullName evidence="2">Uncharacterized protein</fullName>
    </submittedName>
</protein>